<name>A0A501W0H6_9BACT</name>
<sequence>MEALFQTREFIKRGEKPDLTPYFIILLLCGLILQQLWPEDWYALILMLPAAALSIFQRYYLDSGKQKRYGSLGRFLNLEKEGIRARGKLYSFGEIEGLVVNVKDYDGMKKVSTYAVSEERGVDNFIAFTYQNETYKFSFYLKSAEHQKQLRAVLDALVVSGISMETYFKNKRSTIF</sequence>
<dbReference type="OrthoDB" id="852834at2"/>
<evidence type="ECO:0000313" key="2">
    <source>
        <dbReference type="EMBL" id="TPE42115.1"/>
    </source>
</evidence>
<keyword evidence="3" id="KW-1185">Reference proteome</keyword>
<accession>A0A501W0H6</accession>
<keyword evidence="1" id="KW-1133">Transmembrane helix</keyword>
<reference evidence="2 3" key="1">
    <citation type="submission" date="2019-06" db="EMBL/GenBank/DDBJ databases">
        <title>A novel bacterium of genus Pontibacter, isolated from marine sediment.</title>
        <authorList>
            <person name="Huang H."/>
            <person name="Mo K."/>
            <person name="Hu Y."/>
        </authorList>
    </citation>
    <scope>NUCLEOTIDE SEQUENCE [LARGE SCALE GENOMIC DNA]</scope>
    <source>
        <strain evidence="2 3">HB172049</strain>
    </source>
</reference>
<dbReference type="RefSeq" id="WP_140623573.1">
    <property type="nucleotide sequence ID" value="NZ_VFRQ01000014.1"/>
</dbReference>
<dbReference type="Proteomes" id="UP000316727">
    <property type="component" value="Unassembled WGS sequence"/>
</dbReference>
<feature type="transmembrane region" description="Helical" evidence="1">
    <location>
        <begin position="43"/>
        <end position="61"/>
    </location>
</feature>
<protein>
    <submittedName>
        <fullName evidence="2">Uncharacterized protein</fullName>
    </submittedName>
</protein>
<comment type="caution">
    <text evidence="2">The sequence shown here is derived from an EMBL/GenBank/DDBJ whole genome shotgun (WGS) entry which is preliminary data.</text>
</comment>
<gene>
    <name evidence="2" type="ORF">FJM65_18695</name>
</gene>
<dbReference type="EMBL" id="VFRQ01000014">
    <property type="protein sequence ID" value="TPE42115.1"/>
    <property type="molecule type" value="Genomic_DNA"/>
</dbReference>
<proteinExistence type="predicted"/>
<keyword evidence="1" id="KW-0812">Transmembrane</keyword>
<evidence type="ECO:0000256" key="1">
    <source>
        <dbReference type="SAM" id="Phobius"/>
    </source>
</evidence>
<feature type="transmembrane region" description="Helical" evidence="1">
    <location>
        <begin position="20"/>
        <end position="37"/>
    </location>
</feature>
<dbReference type="AlphaFoldDB" id="A0A501W0H6"/>
<organism evidence="2 3">
    <name type="scientific">Pontibacter mangrovi</name>
    <dbReference type="NCBI Taxonomy" id="2589816"/>
    <lineage>
        <taxon>Bacteria</taxon>
        <taxon>Pseudomonadati</taxon>
        <taxon>Bacteroidota</taxon>
        <taxon>Cytophagia</taxon>
        <taxon>Cytophagales</taxon>
        <taxon>Hymenobacteraceae</taxon>
        <taxon>Pontibacter</taxon>
    </lineage>
</organism>
<keyword evidence="1" id="KW-0472">Membrane</keyword>
<evidence type="ECO:0000313" key="3">
    <source>
        <dbReference type="Proteomes" id="UP000316727"/>
    </source>
</evidence>